<evidence type="ECO:0000313" key="2">
    <source>
        <dbReference type="Proteomes" id="UP001139722"/>
    </source>
</evidence>
<dbReference type="EMBL" id="JAMZDY010000001">
    <property type="protein sequence ID" value="MCP2369466.1"/>
    <property type="molecule type" value="Genomic_DNA"/>
</dbReference>
<sequence>MLAFVTSLRHPQNSANYARVEVLLRETLVSVTSQTNSDFVVIVVGNKRPSFELPDGVHFVEVAFPPPAPANGPRTARAPFVWDKGTKIGIGLIKARDFSPDHVMIFDADDFVHAELAEFVAARRLHTGWVIDQGWIYSRRRNAYRAQGVFNRTCGTSFILPFDAYGVPNQLRTTADQREVADAFGDRLESILGAHRNALEWFAAHGRVLEPFPMRAAVYHVDTGENHSGKAMKGLARPLNRRFSSDFGIRSHLGPLRTLWRSLGPLPVVQTGVIVVRRIARRFIRKRRSI</sequence>
<dbReference type="RefSeq" id="WP_156997218.1">
    <property type="nucleotide sequence ID" value="NZ_BAAANU010000010.1"/>
</dbReference>
<dbReference type="InterPro" id="IPR029044">
    <property type="entry name" value="Nucleotide-diphossugar_trans"/>
</dbReference>
<gene>
    <name evidence="1" type="ORF">BJ978_000142</name>
</gene>
<evidence type="ECO:0000313" key="1">
    <source>
        <dbReference type="EMBL" id="MCP2369466.1"/>
    </source>
</evidence>
<dbReference type="AlphaFoldDB" id="A0A9X2GXX4"/>
<dbReference type="OrthoDB" id="4614415at2"/>
<organism evidence="1 2">
    <name type="scientific">Agromyces terreus</name>
    <dbReference type="NCBI Taxonomy" id="424795"/>
    <lineage>
        <taxon>Bacteria</taxon>
        <taxon>Bacillati</taxon>
        <taxon>Actinomycetota</taxon>
        <taxon>Actinomycetes</taxon>
        <taxon>Micrococcales</taxon>
        <taxon>Microbacteriaceae</taxon>
        <taxon>Agromyces</taxon>
    </lineage>
</organism>
<dbReference type="SUPFAM" id="SSF53448">
    <property type="entry name" value="Nucleotide-diphospho-sugar transferases"/>
    <property type="match status" value="1"/>
</dbReference>
<keyword evidence="2" id="KW-1185">Reference proteome</keyword>
<comment type="caution">
    <text evidence="1">The sequence shown here is derived from an EMBL/GenBank/DDBJ whole genome shotgun (WGS) entry which is preliminary data.</text>
</comment>
<reference evidence="1" key="1">
    <citation type="submission" date="2022-06" db="EMBL/GenBank/DDBJ databases">
        <title>Sequencing the genomes of 1000 actinobacteria strains.</title>
        <authorList>
            <person name="Klenk H.-P."/>
        </authorList>
    </citation>
    <scope>NUCLEOTIDE SEQUENCE</scope>
    <source>
        <strain evidence="1">DSM 22016</strain>
    </source>
</reference>
<dbReference type="Proteomes" id="UP001139722">
    <property type="component" value="Unassembled WGS sequence"/>
</dbReference>
<proteinExistence type="predicted"/>
<protein>
    <submittedName>
        <fullName evidence="1">Uncharacterized protein</fullName>
    </submittedName>
</protein>
<name>A0A9X2GXX4_9MICO</name>
<accession>A0A9X2GXX4</accession>